<comment type="caution">
    <text evidence="3">The sequence shown here is derived from an EMBL/GenBank/DDBJ whole genome shotgun (WGS) entry which is preliminary data.</text>
</comment>
<feature type="transmembrane region" description="Helical" evidence="2">
    <location>
        <begin position="68"/>
        <end position="91"/>
    </location>
</feature>
<evidence type="ECO:0000313" key="4">
    <source>
        <dbReference type="Proteomes" id="UP001218188"/>
    </source>
</evidence>
<proteinExistence type="predicted"/>
<sequence>CADAWLFASANPGLQRPVSRPTLYISTRRLSCSKHRPPSASYLRPRIKTPTPPFLKPFILFRWRNKTVYTFLATLILLLAVSSAIVVRSLLLRRRHRRMVAEAIANGTWVPPAPRLRVDLRKKPRLWDAFLAPPPVVPIPSSSSANAGGGVGGMGEGEGKDEWDAIMPFAASYTPSAPALGPAPTSTLAPPPSSPLGTGTSPNSRSASRVNLSSPASATNLNAAPSAALEKPVQPRVRVAVLIAMPAPGMFSDPPTVISAASAATSPNAPALHPTSPTTPTAPTWALHLPPTDDPDEQGLPHLEMGVVSVGVVPAHEEEGRASEEEEGEGRK</sequence>
<feature type="region of interest" description="Disordered" evidence="1">
    <location>
        <begin position="178"/>
        <end position="218"/>
    </location>
</feature>
<keyword evidence="2" id="KW-1133">Transmembrane helix</keyword>
<feature type="non-terminal residue" evidence="3">
    <location>
        <position position="332"/>
    </location>
</feature>
<accession>A0AAD6RVE5</accession>
<feature type="compositionally biased region" description="Polar residues" evidence="1">
    <location>
        <begin position="203"/>
        <end position="218"/>
    </location>
</feature>
<reference evidence="3" key="1">
    <citation type="submission" date="2023-03" db="EMBL/GenBank/DDBJ databases">
        <title>Massive genome expansion in bonnet fungi (Mycena s.s.) driven by repeated elements and novel gene families across ecological guilds.</title>
        <authorList>
            <consortium name="Lawrence Berkeley National Laboratory"/>
            <person name="Harder C.B."/>
            <person name="Miyauchi S."/>
            <person name="Viragh M."/>
            <person name="Kuo A."/>
            <person name="Thoen E."/>
            <person name="Andreopoulos B."/>
            <person name="Lu D."/>
            <person name="Skrede I."/>
            <person name="Drula E."/>
            <person name="Henrissat B."/>
            <person name="Morin E."/>
            <person name="Kohler A."/>
            <person name="Barry K."/>
            <person name="LaButti K."/>
            <person name="Morin E."/>
            <person name="Salamov A."/>
            <person name="Lipzen A."/>
            <person name="Mereny Z."/>
            <person name="Hegedus B."/>
            <person name="Baldrian P."/>
            <person name="Stursova M."/>
            <person name="Weitz H."/>
            <person name="Taylor A."/>
            <person name="Grigoriev I.V."/>
            <person name="Nagy L.G."/>
            <person name="Martin F."/>
            <person name="Kauserud H."/>
        </authorList>
    </citation>
    <scope>NUCLEOTIDE SEQUENCE</scope>
    <source>
        <strain evidence="3">CBHHK200</strain>
    </source>
</reference>
<keyword evidence="4" id="KW-1185">Reference proteome</keyword>
<feature type="region of interest" description="Disordered" evidence="1">
    <location>
        <begin position="268"/>
        <end position="301"/>
    </location>
</feature>
<dbReference type="AlphaFoldDB" id="A0AAD6RVE5"/>
<evidence type="ECO:0000313" key="3">
    <source>
        <dbReference type="EMBL" id="KAJ7015946.1"/>
    </source>
</evidence>
<keyword evidence="2" id="KW-0812">Transmembrane</keyword>
<feature type="compositionally biased region" description="Low complexity" evidence="1">
    <location>
        <begin position="178"/>
        <end position="188"/>
    </location>
</feature>
<protein>
    <submittedName>
        <fullName evidence="3">Uncharacterized protein</fullName>
    </submittedName>
</protein>
<gene>
    <name evidence="3" type="ORF">C8F04DRAFT_1168329</name>
</gene>
<dbReference type="Proteomes" id="UP001218188">
    <property type="component" value="Unassembled WGS sequence"/>
</dbReference>
<evidence type="ECO:0000256" key="1">
    <source>
        <dbReference type="SAM" id="MobiDB-lite"/>
    </source>
</evidence>
<dbReference type="EMBL" id="JARJCM010000692">
    <property type="protein sequence ID" value="KAJ7015946.1"/>
    <property type="molecule type" value="Genomic_DNA"/>
</dbReference>
<evidence type="ECO:0000256" key="2">
    <source>
        <dbReference type="SAM" id="Phobius"/>
    </source>
</evidence>
<organism evidence="3 4">
    <name type="scientific">Mycena alexandri</name>
    <dbReference type="NCBI Taxonomy" id="1745969"/>
    <lineage>
        <taxon>Eukaryota</taxon>
        <taxon>Fungi</taxon>
        <taxon>Dikarya</taxon>
        <taxon>Basidiomycota</taxon>
        <taxon>Agaricomycotina</taxon>
        <taxon>Agaricomycetes</taxon>
        <taxon>Agaricomycetidae</taxon>
        <taxon>Agaricales</taxon>
        <taxon>Marasmiineae</taxon>
        <taxon>Mycenaceae</taxon>
        <taxon>Mycena</taxon>
    </lineage>
</organism>
<feature type="compositionally biased region" description="Low complexity" evidence="1">
    <location>
        <begin position="268"/>
        <end position="290"/>
    </location>
</feature>
<name>A0AAD6RVE5_9AGAR</name>
<keyword evidence="2" id="KW-0472">Membrane</keyword>